<reference evidence="2 3" key="2">
    <citation type="submission" date="2024-05" db="EMBL/GenBank/DDBJ databases">
        <authorList>
            <person name="Chen Y."/>
            <person name="Shah S."/>
            <person name="Dougan E. K."/>
            <person name="Thang M."/>
            <person name="Chan C."/>
        </authorList>
    </citation>
    <scope>NUCLEOTIDE SEQUENCE [LARGE SCALE GENOMIC DNA]</scope>
</reference>
<accession>A0A9P1BWP2</accession>
<dbReference type="AlphaFoldDB" id="A0A9P1BWP2"/>
<organism evidence="1">
    <name type="scientific">Cladocopium goreaui</name>
    <dbReference type="NCBI Taxonomy" id="2562237"/>
    <lineage>
        <taxon>Eukaryota</taxon>
        <taxon>Sar</taxon>
        <taxon>Alveolata</taxon>
        <taxon>Dinophyceae</taxon>
        <taxon>Suessiales</taxon>
        <taxon>Symbiodiniaceae</taxon>
        <taxon>Cladocopium</taxon>
    </lineage>
</organism>
<dbReference type="OrthoDB" id="409483at2759"/>
<reference evidence="1" key="1">
    <citation type="submission" date="2022-10" db="EMBL/GenBank/DDBJ databases">
        <authorList>
            <person name="Chen Y."/>
            <person name="Dougan E. K."/>
            <person name="Chan C."/>
            <person name="Rhodes N."/>
            <person name="Thang M."/>
        </authorList>
    </citation>
    <scope>NUCLEOTIDE SEQUENCE</scope>
</reference>
<sequence>MELAGLRVEEFFPLGPGLSATTQSFLRLESAVNSAVKDEIFLLRCDGTLQLFRPARWHERLQAQNVWAVQLSSGSFHAKDLSEVMRTLQGDRRAFVPDTMPRVTRVEEHCRHANLGLWGWIFRLKHSVLAVKLKGPDDQEAAKDLDQDLLYLDKNADVGVSWRKAGPFERFSEAPREQHGFDAVEGTSLQDVWDAAVSTPSFSEPQEVSNCQHFVRESLEELVRRGHLKAAGAPLTLRNQQVADWLHRLGYLNEQRKVPKSSPLELQQVWASVMSWHSKLGLARISSSWAHCFYLRPLEQPTVPEVNKMSTQQCCLRRYSLETFGWG</sequence>
<gene>
    <name evidence="1" type="ORF">C1SCF055_LOCUS8700</name>
</gene>
<dbReference type="Proteomes" id="UP001152797">
    <property type="component" value="Unassembled WGS sequence"/>
</dbReference>
<dbReference type="EMBL" id="CAMXCT010000591">
    <property type="protein sequence ID" value="CAI3980851.1"/>
    <property type="molecule type" value="Genomic_DNA"/>
</dbReference>
<evidence type="ECO:0000313" key="1">
    <source>
        <dbReference type="EMBL" id="CAI3980851.1"/>
    </source>
</evidence>
<protein>
    <submittedName>
        <fullName evidence="2">Titin</fullName>
    </submittedName>
</protein>
<evidence type="ECO:0000313" key="3">
    <source>
        <dbReference type="Proteomes" id="UP001152797"/>
    </source>
</evidence>
<evidence type="ECO:0000313" key="2">
    <source>
        <dbReference type="EMBL" id="CAL4768163.1"/>
    </source>
</evidence>
<proteinExistence type="predicted"/>
<dbReference type="EMBL" id="CAMXCT020000591">
    <property type="protein sequence ID" value="CAL1134226.1"/>
    <property type="molecule type" value="Genomic_DNA"/>
</dbReference>
<comment type="caution">
    <text evidence="1">The sequence shown here is derived from an EMBL/GenBank/DDBJ whole genome shotgun (WGS) entry which is preliminary data.</text>
</comment>
<dbReference type="EMBL" id="CAMXCT030000591">
    <property type="protein sequence ID" value="CAL4768163.1"/>
    <property type="molecule type" value="Genomic_DNA"/>
</dbReference>
<keyword evidence="3" id="KW-1185">Reference proteome</keyword>
<name>A0A9P1BWP2_9DINO</name>